<organism evidence="1 2">
    <name type="scientific">Leishmania enriettii</name>
    <dbReference type="NCBI Taxonomy" id="5663"/>
    <lineage>
        <taxon>Eukaryota</taxon>
        <taxon>Discoba</taxon>
        <taxon>Euglenozoa</taxon>
        <taxon>Kinetoplastea</taxon>
        <taxon>Metakinetoplastina</taxon>
        <taxon>Trypanosomatida</taxon>
        <taxon>Trypanosomatidae</taxon>
        <taxon>Leishmaniinae</taxon>
        <taxon>Leishmania</taxon>
    </lineage>
</organism>
<protein>
    <submittedName>
        <fullName evidence="1">Uncharacterized protein</fullName>
    </submittedName>
</protein>
<dbReference type="RefSeq" id="XP_067692116.1">
    <property type="nucleotide sequence ID" value="XM_067835550.1"/>
</dbReference>
<accession>A0A836HGY8</accession>
<proteinExistence type="predicted"/>
<evidence type="ECO:0000313" key="2">
    <source>
        <dbReference type="Proteomes" id="UP000674179"/>
    </source>
</evidence>
<gene>
    <name evidence="1" type="ORF">CUR178_03823</name>
</gene>
<dbReference type="GeneID" id="94171060"/>
<keyword evidence="2" id="KW-1185">Reference proteome</keyword>
<evidence type="ECO:0000313" key="1">
    <source>
        <dbReference type="EMBL" id="KAG5476650.1"/>
    </source>
</evidence>
<sequence length="233" mass="24571">MEVACRRLCQVDTSGLPDIVNYIEVGHQAPTSKLGAKAFTALATHLLRESCASGSALPSGGGLPLIAHSRNSRHADEGHTVRSVLVSLGLQRCRDMTLDAYFALKRWQRYYVIMFVTLLVGVYGCCPQDLLRSAASRNALIGSTDSGRVSPAPEGTIQSTELIPARPNSTARVAAVTVGRSGGATSPTGQVNLHPFAVMRGSVSPPRRVSIPSRSAVQVSIPGTSTDLPVQPA</sequence>
<dbReference type="AlphaFoldDB" id="A0A836HGY8"/>
<name>A0A836HGY8_LEIEN</name>
<dbReference type="Proteomes" id="UP000674179">
    <property type="component" value="Chromosome 26"/>
</dbReference>
<reference evidence="1 2" key="1">
    <citation type="submission" date="2021-02" db="EMBL/GenBank/DDBJ databases">
        <title>Leishmania (Mundinia) enrietti genome sequencing and assembly.</title>
        <authorList>
            <person name="Almutairi H."/>
            <person name="Gatherer D."/>
        </authorList>
    </citation>
    <scope>NUCLEOTIDE SEQUENCE [LARGE SCALE GENOMIC DNA]</scope>
    <source>
        <strain evidence="1">CUR178</strain>
    </source>
</reference>
<dbReference type="EMBL" id="JAFHKP010000026">
    <property type="protein sequence ID" value="KAG5476650.1"/>
    <property type="molecule type" value="Genomic_DNA"/>
</dbReference>
<dbReference type="KEGG" id="lenr:94171060"/>
<comment type="caution">
    <text evidence="1">The sequence shown here is derived from an EMBL/GenBank/DDBJ whole genome shotgun (WGS) entry which is preliminary data.</text>
</comment>